<dbReference type="SUPFAM" id="SSF53254">
    <property type="entry name" value="Phosphoglycerate mutase-like"/>
    <property type="match status" value="1"/>
</dbReference>
<evidence type="ECO:0000313" key="8">
    <source>
        <dbReference type="Proteomes" id="UP000035642"/>
    </source>
</evidence>
<keyword evidence="6" id="KW-1015">Disulfide bond</keyword>
<sequence length="218" mass="24991">MGKDCACVRSLDQLGVRRQVTRDPPTNLHTTNIQQLFHSIRFLSPCYLQRCSHFYMWSTRSSDRTLMMNNLDIGQEIQKVRGGSLFNDINSRMNAKLDCINSASPKCIWIKPLKYYVYSAHDTTVYAFLSVMGIEERVVWPSGFPAYSAGVFIELWMNRTDSQPYFKNGLNDTLNPITHFIGACGCTTVYCKLDVFRNFAARTKPDESMETVSWHALN</sequence>
<protein>
    <recommendedName>
        <fullName evidence="3">acid phosphatase</fullName>
        <ecNumber evidence="3">3.1.3.2</ecNumber>
    </recommendedName>
</protein>
<keyword evidence="4" id="KW-0732">Signal</keyword>
<organism evidence="8 9">
    <name type="scientific">Angiostrongylus cantonensis</name>
    <name type="common">Rat lungworm</name>
    <dbReference type="NCBI Taxonomy" id="6313"/>
    <lineage>
        <taxon>Eukaryota</taxon>
        <taxon>Metazoa</taxon>
        <taxon>Ecdysozoa</taxon>
        <taxon>Nematoda</taxon>
        <taxon>Chromadorea</taxon>
        <taxon>Rhabditida</taxon>
        <taxon>Rhabditina</taxon>
        <taxon>Rhabditomorpha</taxon>
        <taxon>Strongyloidea</taxon>
        <taxon>Metastrongylidae</taxon>
        <taxon>Angiostrongylus</taxon>
    </lineage>
</organism>
<dbReference type="CDD" id="cd07061">
    <property type="entry name" value="HP_HAP_like"/>
    <property type="match status" value="1"/>
</dbReference>
<reference evidence="8" key="1">
    <citation type="submission" date="2012-09" db="EMBL/GenBank/DDBJ databases">
        <authorList>
            <person name="Martin A.A."/>
        </authorList>
    </citation>
    <scope>NUCLEOTIDE SEQUENCE</scope>
</reference>
<dbReference type="STRING" id="6313.A0A0K0DQL4"/>
<keyword evidence="8" id="KW-1185">Reference proteome</keyword>
<dbReference type="InterPro" id="IPR050645">
    <property type="entry name" value="Histidine_acid_phosphatase"/>
</dbReference>
<dbReference type="Gene3D" id="3.40.50.1240">
    <property type="entry name" value="Phosphoglycerate mutase-like"/>
    <property type="match status" value="1"/>
</dbReference>
<dbReference type="EC" id="3.1.3.2" evidence="3"/>
<comment type="catalytic activity">
    <reaction evidence="1">
        <text>a phosphate monoester + H2O = an alcohol + phosphate</text>
        <dbReference type="Rhea" id="RHEA:15017"/>
        <dbReference type="ChEBI" id="CHEBI:15377"/>
        <dbReference type="ChEBI" id="CHEBI:30879"/>
        <dbReference type="ChEBI" id="CHEBI:43474"/>
        <dbReference type="ChEBI" id="CHEBI:67140"/>
        <dbReference type="EC" id="3.1.3.2"/>
    </reaction>
</comment>
<dbReference type="AlphaFoldDB" id="A0A0K0DQL4"/>
<evidence type="ECO:0000256" key="2">
    <source>
        <dbReference type="ARBA" id="ARBA00005375"/>
    </source>
</evidence>
<proteinExistence type="inferred from homology"/>
<dbReference type="GO" id="GO:0003993">
    <property type="term" value="F:acid phosphatase activity"/>
    <property type="evidence" value="ECO:0007669"/>
    <property type="project" value="UniProtKB-EC"/>
</dbReference>
<dbReference type="Pfam" id="PF00328">
    <property type="entry name" value="His_Phos_2"/>
    <property type="match status" value="1"/>
</dbReference>
<reference evidence="9" key="2">
    <citation type="submission" date="2017-02" db="UniProtKB">
        <authorList>
            <consortium name="WormBaseParasite"/>
        </authorList>
    </citation>
    <scope>IDENTIFICATION</scope>
</reference>
<evidence type="ECO:0000256" key="7">
    <source>
        <dbReference type="ARBA" id="ARBA00023180"/>
    </source>
</evidence>
<dbReference type="PANTHER" id="PTHR11567:SF211">
    <property type="entry name" value="PROSTATIC ACID PHOSPHATASE"/>
    <property type="match status" value="1"/>
</dbReference>
<dbReference type="PANTHER" id="PTHR11567">
    <property type="entry name" value="ACID PHOSPHATASE-RELATED"/>
    <property type="match status" value="1"/>
</dbReference>
<evidence type="ECO:0000256" key="3">
    <source>
        <dbReference type="ARBA" id="ARBA00012646"/>
    </source>
</evidence>
<evidence type="ECO:0000256" key="1">
    <source>
        <dbReference type="ARBA" id="ARBA00000032"/>
    </source>
</evidence>
<dbReference type="WBParaSite" id="ACAC_0001405301-mRNA-1">
    <property type="protein sequence ID" value="ACAC_0001405301-mRNA-1"/>
    <property type="gene ID" value="ACAC_0001405301"/>
</dbReference>
<dbReference type="Proteomes" id="UP000035642">
    <property type="component" value="Unassembled WGS sequence"/>
</dbReference>
<dbReference type="InterPro" id="IPR000560">
    <property type="entry name" value="His_Pase_clade-2"/>
</dbReference>
<name>A0A0K0DQL4_ANGCA</name>
<evidence type="ECO:0000256" key="6">
    <source>
        <dbReference type="ARBA" id="ARBA00023157"/>
    </source>
</evidence>
<evidence type="ECO:0000256" key="5">
    <source>
        <dbReference type="ARBA" id="ARBA00022801"/>
    </source>
</evidence>
<comment type="similarity">
    <text evidence="2">Belongs to the histidine acid phosphatase family.</text>
</comment>
<keyword evidence="5" id="KW-0378">Hydrolase</keyword>
<accession>A0A0K0DQL4</accession>
<evidence type="ECO:0000313" key="9">
    <source>
        <dbReference type="WBParaSite" id="ACAC_0001405301-mRNA-1"/>
    </source>
</evidence>
<dbReference type="InterPro" id="IPR029033">
    <property type="entry name" value="His_PPase_superfam"/>
</dbReference>
<keyword evidence="7" id="KW-0325">Glycoprotein</keyword>
<evidence type="ECO:0000256" key="4">
    <source>
        <dbReference type="ARBA" id="ARBA00022729"/>
    </source>
</evidence>